<evidence type="ECO:0008006" key="3">
    <source>
        <dbReference type="Google" id="ProtNLM"/>
    </source>
</evidence>
<reference evidence="1 2" key="1">
    <citation type="submission" date="2019-05" db="EMBL/GenBank/DDBJ databases">
        <title>Streptomyces marianii sp. nov., a novel marine actinomycete from southern coast of India.</title>
        <authorList>
            <person name="Iniyan A.M."/>
            <person name="Wink J."/>
            <person name="Ramprasad E."/>
            <person name="Ramana C.V."/>
            <person name="Bunk B."/>
            <person name="Sproer C."/>
            <person name="Joseph F.-J.R.S."/>
            <person name="Vincent S.G.P."/>
        </authorList>
    </citation>
    <scope>NUCLEOTIDE SEQUENCE [LARGE SCALE GENOMIC DNA]</scope>
    <source>
        <strain evidence="1 2">ICN19</strain>
    </source>
</reference>
<protein>
    <recommendedName>
        <fullName evidence="3">CopG family transcriptional regulator</fullName>
    </recommendedName>
</protein>
<name>A0A5R9DWH9_9ACTN</name>
<dbReference type="EMBL" id="VAWE01000002">
    <property type="protein sequence ID" value="TLQ39433.1"/>
    <property type="molecule type" value="Genomic_DNA"/>
</dbReference>
<accession>A0A5R9DWH9</accession>
<dbReference type="Proteomes" id="UP000305921">
    <property type="component" value="Unassembled WGS sequence"/>
</dbReference>
<evidence type="ECO:0000313" key="1">
    <source>
        <dbReference type="EMBL" id="TLQ39433.1"/>
    </source>
</evidence>
<comment type="caution">
    <text evidence="1">The sequence shown here is derived from an EMBL/GenBank/DDBJ whole genome shotgun (WGS) entry which is preliminary data.</text>
</comment>
<evidence type="ECO:0000313" key="2">
    <source>
        <dbReference type="Proteomes" id="UP000305921"/>
    </source>
</evidence>
<dbReference type="RefSeq" id="WP_138058243.1">
    <property type="nucleotide sequence ID" value="NZ_VAWE01000002.1"/>
</dbReference>
<proteinExistence type="predicted"/>
<dbReference type="OrthoDB" id="4257837at2"/>
<keyword evidence="2" id="KW-1185">Reference proteome</keyword>
<sequence>MPKISVDLSAEELARVNAHAQKLGMSTRSLAKHLLVTEADRARFLDAARTALPTALEAVKDAPEGMR</sequence>
<gene>
    <name evidence="1" type="ORF">FEF34_39340</name>
</gene>
<dbReference type="AlphaFoldDB" id="A0A5R9DWH9"/>
<organism evidence="1 2">
    <name type="scientific">Streptomyces marianii</name>
    <dbReference type="NCBI Taxonomy" id="1817406"/>
    <lineage>
        <taxon>Bacteria</taxon>
        <taxon>Bacillati</taxon>
        <taxon>Actinomycetota</taxon>
        <taxon>Actinomycetes</taxon>
        <taxon>Kitasatosporales</taxon>
        <taxon>Streptomycetaceae</taxon>
        <taxon>Streptomyces</taxon>
    </lineage>
</organism>